<proteinExistence type="inferred from homology"/>
<gene>
    <name evidence="5" type="ORF">GCM10011387_00350</name>
</gene>
<keyword evidence="4" id="KW-0472">Membrane</keyword>
<evidence type="ECO:0008006" key="7">
    <source>
        <dbReference type="Google" id="ProtNLM"/>
    </source>
</evidence>
<comment type="similarity">
    <text evidence="2">Belongs to the YjiK family.</text>
</comment>
<reference evidence="5" key="2">
    <citation type="submission" date="2020-09" db="EMBL/GenBank/DDBJ databases">
        <authorList>
            <person name="Sun Q."/>
            <person name="Zhou Y."/>
        </authorList>
    </citation>
    <scope>NUCLEOTIDE SEQUENCE</scope>
    <source>
        <strain evidence="5">CGMCC 1.15343</strain>
    </source>
</reference>
<dbReference type="Gene3D" id="2.120.10.30">
    <property type="entry name" value="TolB, C-terminal domain"/>
    <property type="match status" value="1"/>
</dbReference>
<sequence length="293" mass="32685">MKQRLKIITVLVFAGITILFGCKPAIKSANAQPADYDFTKAEKFNMPESLLEISGIAFNAYDPETIYAIQDEEGRLFSLKWGIKKATSIKFGPRGDYEDLAILNNQVYVLKSSGDIYSFPLDMELGDVSDSTAQWDDFLPKAEYESLYADEAAHVLYVLTKSGGKKKKNTLGYKINVDKTTKQLGTITEFSLDQDAIEAMGYKLKSGLKVSALSQHPKTKEWYILSSAEKLLVVAKQDWQIEMVYDLDASTFNQPEGIAFDKDLNLYISSEGDEITNGNIQKFTPATNTTTNP</sequence>
<accession>A0A916TXR8</accession>
<dbReference type="PROSITE" id="PS51257">
    <property type="entry name" value="PROKAR_LIPOPROTEIN"/>
    <property type="match status" value="1"/>
</dbReference>
<dbReference type="EMBL" id="BMIL01000001">
    <property type="protein sequence ID" value="GGC50894.1"/>
    <property type="molecule type" value="Genomic_DNA"/>
</dbReference>
<name>A0A916TXR8_9SPHI</name>
<evidence type="ECO:0000313" key="5">
    <source>
        <dbReference type="EMBL" id="GGC50894.1"/>
    </source>
</evidence>
<dbReference type="Proteomes" id="UP000651668">
    <property type="component" value="Unassembled WGS sequence"/>
</dbReference>
<dbReference type="RefSeq" id="WP_229663469.1">
    <property type="nucleotide sequence ID" value="NZ_BMIL01000001.1"/>
</dbReference>
<dbReference type="SUPFAM" id="SSF63825">
    <property type="entry name" value="YWTD domain"/>
    <property type="match status" value="1"/>
</dbReference>
<dbReference type="AlphaFoldDB" id="A0A916TXR8"/>
<keyword evidence="6" id="KW-1185">Reference proteome</keyword>
<evidence type="ECO:0000256" key="2">
    <source>
        <dbReference type="ARBA" id="ARBA00009852"/>
    </source>
</evidence>
<evidence type="ECO:0000256" key="1">
    <source>
        <dbReference type="ARBA" id="ARBA00004236"/>
    </source>
</evidence>
<comment type="subcellular location">
    <subcellularLocation>
        <location evidence="1">Cell membrane</location>
    </subcellularLocation>
</comment>
<evidence type="ECO:0000256" key="3">
    <source>
        <dbReference type="ARBA" id="ARBA00022475"/>
    </source>
</evidence>
<protein>
    <recommendedName>
        <fullName evidence="7">SdiA-regulated</fullName>
    </recommendedName>
</protein>
<reference evidence="5" key="1">
    <citation type="journal article" date="2014" name="Int. J. Syst. Evol. Microbiol.">
        <title>Complete genome sequence of Corynebacterium casei LMG S-19264T (=DSM 44701T), isolated from a smear-ripened cheese.</title>
        <authorList>
            <consortium name="US DOE Joint Genome Institute (JGI-PGF)"/>
            <person name="Walter F."/>
            <person name="Albersmeier A."/>
            <person name="Kalinowski J."/>
            <person name="Ruckert C."/>
        </authorList>
    </citation>
    <scope>NUCLEOTIDE SEQUENCE</scope>
    <source>
        <strain evidence="5">CGMCC 1.15343</strain>
    </source>
</reference>
<evidence type="ECO:0000256" key="4">
    <source>
        <dbReference type="ARBA" id="ARBA00023136"/>
    </source>
</evidence>
<organism evidence="5 6">
    <name type="scientific">Pedobacter quisquiliarum</name>
    <dbReference type="NCBI Taxonomy" id="1834438"/>
    <lineage>
        <taxon>Bacteria</taxon>
        <taxon>Pseudomonadati</taxon>
        <taxon>Bacteroidota</taxon>
        <taxon>Sphingobacteriia</taxon>
        <taxon>Sphingobacteriales</taxon>
        <taxon>Sphingobacteriaceae</taxon>
        <taxon>Pedobacter</taxon>
    </lineage>
</organism>
<dbReference type="Pfam" id="PF06977">
    <property type="entry name" value="SdiA-regulated"/>
    <property type="match status" value="1"/>
</dbReference>
<keyword evidence="3" id="KW-1003">Cell membrane</keyword>
<dbReference type="InterPro" id="IPR011042">
    <property type="entry name" value="6-blade_b-propeller_TolB-like"/>
</dbReference>
<dbReference type="InterPro" id="IPR009722">
    <property type="entry name" value="YjiK/CarP"/>
</dbReference>
<dbReference type="GO" id="GO:0005886">
    <property type="term" value="C:plasma membrane"/>
    <property type="evidence" value="ECO:0007669"/>
    <property type="project" value="UniProtKB-SubCell"/>
</dbReference>
<comment type="caution">
    <text evidence="5">The sequence shown here is derived from an EMBL/GenBank/DDBJ whole genome shotgun (WGS) entry which is preliminary data.</text>
</comment>
<evidence type="ECO:0000313" key="6">
    <source>
        <dbReference type="Proteomes" id="UP000651668"/>
    </source>
</evidence>